<evidence type="ECO:0000259" key="1">
    <source>
        <dbReference type="Pfam" id="PF07238"/>
    </source>
</evidence>
<reference evidence="2 3" key="1">
    <citation type="journal article" date="2019" name="Int. J. Syst. Evol. Microbiol.">
        <title>The Global Catalogue of Microorganisms (GCM) 10K type strain sequencing project: providing services to taxonomists for standard genome sequencing and annotation.</title>
        <authorList>
            <consortium name="The Broad Institute Genomics Platform"/>
            <consortium name="The Broad Institute Genome Sequencing Center for Infectious Disease"/>
            <person name="Wu L."/>
            <person name="Ma J."/>
        </authorList>
    </citation>
    <scope>NUCLEOTIDE SEQUENCE [LARGE SCALE GENOMIC DNA]</scope>
    <source>
        <strain evidence="2 3">JCM 15910</strain>
    </source>
</reference>
<gene>
    <name evidence="2" type="ORF">GCM10009115_05200</name>
</gene>
<accession>A0ABN1LYD1</accession>
<dbReference type="Proteomes" id="UP001500738">
    <property type="component" value="Unassembled WGS sequence"/>
</dbReference>
<dbReference type="Pfam" id="PF07238">
    <property type="entry name" value="PilZ"/>
    <property type="match status" value="1"/>
</dbReference>
<protein>
    <recommendedName>
        <fullName evidence="1">PilZ domain-containing protein</fullName>
    </recommendedName>
</protein>
<proteinExistence type="predicted"/>
<evidence type="ECO:0000313" key="2">
    <source>
        <dbReference type="EMBL" id="GAA0861659.1"/>
    </source>
</evidence>
<keyword evidence="3" id="KW-1185">Reference proteome</keyword>
<dbReference type="SUPFAM" id="SSF141371">
    <property type="entry name" value="PilZ domain-like"/>
    <property type="match status" value="1"/>
</dbReference>
<dbReference type="InterPro" id="IPR009875">
    <property type="entry name" value="PilZ_domain"/>
</dbReference>
<evidence type="ECO:0000313" key="3">
    <source>
        <dbReference type="Proteomes" id="UP001500738"/>
    </source>
</evidence>
<name>A0ABN1LYD1_9SPHN</name>
<comment type="caution">
    <text evidence="2">The sequence shown here is derived from an EMBL/GenBank/DDBJ whole genome shotgun (WGS) entry which is preliminary data.</text>
</comment>
<feature type="domain" description="PilZ" evidence="1">
    <location>
        <begin position="25"/>
        <end position="106"/>
    </location>
</feature>
<dbReference type="EMBL" id="BAAAFE010000003">
    <property type="protein sequence ID" value="GAA0861659.1"/>
    <property type="molecule type" value="Genomic_DNA"/>
</dbReference>
<organism evidence="2 3">
    <name type="scientific">Sphingopyxis soli</name>
    <dbReference type="NCBI Taxonomy" id="592051"/>
    <lineage>
        <taxon>Bacteria</taxon>
        <taxon>Pseudomonadati</taxon>
        <taxon>Pseudomonadota</taxon>
        <taxon>Alphaproteobacteria</taxon>
        <taxon>Sphingomonadales</taxon>
        <taxon>Sphingomonadaceae</taxon>
        <taxon>Sphingopyxis</taxon>
    </lineage>
</organism>
<sequence>MANHKGPGRMRKIDTSKAHYVGLDQRIAPRSDVYCRLPFVLPDGRQEMCTCVNISADGLLMRFERGLEPGDLVVYRMPIIGRVAAKVIWSLGGKAGVQFEKSIAAEDYLPMIRAMGARGDVN</sequence>